<proteinExistence type="predicted"/>
<dbReference type="AlphaFoldDB" id="A0A2S6NK99"/>
<keyword evidence="2" id="KW-1185">Reference proteome</keyword>
<protein>
    <recommendedName>
        <fullName evidence="3">DUF4034 domain-containing protein</fullName>
    </recommendedName>
</protein>
<dbReference type="OrthoDB" id="370799at2"/>
<dbReference type="EMBL" id="NHRY01000073">
    <property type="protein sequence ID" value="PPQ35438.1"/>
    <property type="molecule type" value="Genomic_DNA"/>
</dbReference>
<evidence type="ECO:0008006" key="3">
    <source>
        <dbReference type="Google" id="ProtNLM"/>
    </source>
</evidence>
<sequence length="96" mass="10511">MDLPDFRASLTAAAPPAAASLPLQALWWDAKGDWNRAHECAQADRGAMAALVHAYLHRKEPDPANARYWYNRAGRQPATASLEQEWAALATELLAA</sequence>
<organism evidence="1 2">
    <name type="scientific">Rhodopila globiformis</name>
    <name type="common">Rhodopseudomonas globiformis</name>
    <dbReference type="NCBI Taxonomy" id="1071"/>
    <lineage>
        <taxon>Bacteria</taxon>
        <taxon>Pseudomonadati</taxon>
        <taxon>Pseudomonadota</taxon>
        <taxon>Alphaproteobacteria</taxon>
        <taxon>Acetobacterales</taxon>
        <taxon>Acetobacteraceae</taxon>
        <taxon>Rhodopila</taxon>
    </lineage>
</organism>
<accession>A0A2S6NK99</accession>
<comment type="caution">
    <text evidence="1">The sequence shown here is derived from an EMBL/GenBank/DDBJ whole genome shotgun (WGS) entry which is preliminary data.</text>
</comment>
<dbReference type="Proteomes" id="UP000239724">
    <property type="component" value="Unassembled WGS sequence"/>
</dbReference>
<gene>
    <name evidence="1" type="ORF">CCS01_07570</name>
</gene>
<evidence type="ECO:0000313" key="2">
    <source>
        <dbReference type="Proteomes" id="UP000239724"/>
    </source>
</evidence>
<reference evidence="1 2" key="1">
    <citation type="journal article" date="2018" name="Arch. Microbiol.">
        <title>New insights into the metabolic potential of the phototrophic purple bacterium Rhodopila globiformis DSM 161(T) from its draft genome sequence and evidence for a vanadium-dependent nitrogenase.</title>
        <authorList>
            <person name="Imhoff J.F."/>
            <person name="Rahn T."/>
            <person name="Kunzel S."/>
            <person name="Neulinger S.C."/>
        </authorList>
    </citation>
    <scope>NUCLEOTIDE SEQUENCE [LARGE SCALE GENOMIC DNA]</scope>
    <source>
        <strain evidence="1 2">DSM 161</strain>
    </source>
</reference>
<evidence type="ECO:0000313" key="1">
    <source>
        <dbReference type="EMBL" id="PPQ35438.1"/>
    </source>
</evidence>
<dbReference type="RefSeq" id="WP_104518245.1">
    <property type="nucleotide sequence ID" value="NZ_NHRY01000073.1"/>
</dbReference>
<name>A0A2S6NK99_RHOGL</name>